<evidence type="ECO:0000313" key="3">
    <source>
        <dbReference type="Proteomes" id="UP001445076"/>
    </source>
</evidence>
<feature type="transmembrane region" description="Helical" evidence="1">
    <location>
        <begin position="28"/>
        <end position="48"/>
    </location>
</feature>
<dbReference type="Pfam" id="PF02995">
    <property type="entry name" value="DUF229"/>
    <property type="match status" value="2"/>
</dbReference>
<dbReference type="PANTHER" id="PTHR10974:SF39">
    <property type="entry name" value="E2F TRANSCRIPTION FACTOR CC-MB DOMAIN-CONTAINING PROTEIN"/>
    <property type="match status" value="1"/>
</dbReference>
<keyword evidence="1" id="KW-0812">Transmembrane</keyword>
<reference evidence="2 3" key="1">
    <citation type="journal article" date="2024" name="BMC Genomics">
        <title>Genome assembly of redclaw crayfish (Cherax quadricarinatus) provides insights into its immune adaptation and hypoxia tolerance.</title>
        <authorList>
            <person name="Liu Z."/>
            <person name="Zheng J."/>
            <person name="Li H."/>
            <person name="Fang K."/>
            <person name="Wang S."/>
            <person name="He J."/>
            <person name="Zhou D."/>
            <person name="Weng S."/>
            <person name="Chi M."/>
            <person name="Gu Z."/>
            <person name="He J."/>
            <person name="Li F."/>
            <person name="Wang M."/>
        </authorList>
    </citation>
    <scope>NUCLEOTIDE SEQUENCE [LARGE SCALE GENOMIC DNA]</scope>
    <source>
        <strain evidence="2">ZL_2023a</strain>
    </source>
</reference>
<dbReference type="PANTHER" id="PTHR10974">
    <property type="entry name" value="FI08016P-RELATED"/>
    <property type="match status" value="1"/>
</dbReference>
<protein>
    <submittedName>
        <fullName evidence="2">Uncharacterized protein</fullName>
    </submittedName>
</protein>
<dbReference type="SUPFAM" id="SSF53649">
    <property type="entry name" value="Alkaline phosphatase-like"/>
    <property type="match status" value="1"/>
</dbReference>
<dbReference type="Gene3D" id="3.40.720.10">
    <property type="entry name" value="Alkaline Phosphatase, subunit A"/>
    <property type="match status" value="1"/>
</dbReference>
<dbReference type="InterPro" id="IPR004245">
    <property type="entry name" value="DUF229"/>
</dbReference>
<dbReference type="Proteomes" id="UP001445076">
    <property type="component" value="Unassembled WGS sequence"/>
</dbReference>
<organism evidence="2 3">
    <name type="scientific">Cherax quadricarinatus</name>
    <name type="common">Australian red claw crayfish</name>
    <dbReference type="NCBI Taxonomy" id="27406"/>
    <lineage>
        <taxon>Eukaryota</taxon>
        <taxon>Metazoa</taxon>
        <taxon>Ecdysozoa</taxon>
        <taxon>Arthropoda</taxon>
        <taxon>Crustacea</taxon>
        <taxon>Multicrustacea</taxon>
        <taxon>Malacostraca</taxon>
        <taxon>Eumalacostraca</taxon>
        <taxon>Eucarida</taxon>
        <taxon>Decapoda</taxon>
        <taxon>Pleocyemata</taxon>
        <taxon>Astacidea</taxon>
        <taxon>Parastacoidea</taxon>
        <taxon>Parastacidae</taxon>
        <taxon>Cherax</taxon>
    </lineage>
</organism>
<dbReference type="AlphaFoldDB" id="A0AAW0Y299"/>
<keyword evidence="3" id="KW-1185">Reference proteome</keyword>
<name>A0AAW0Y299_CHEQU</name>
<dbReference type="InterPro" id="IPR017850">
    <property type="entry name" value="Alkaline_phosphatase_core_sf"/>
</dbReference>
<sequence>MYHHSSGDTYAILPTNIKSRRLQPGKRTILVSILLSLMLLISQLFRALQLDQPPRLTNVNIMQPLTNLNEESEVPSCVKTYLGSSSRHYSSHRASCHHLPAPRGLCSLVQTLFFSSKPPNCSHQAKVTFCVLESGSISCRSPLQCRNLNHYIGVFNNEVAEIKWQQIKPSNLKRALTSHFQQEGHFGFVFIKCFNTSDLVEDFGQPQYDEDYAHENLESYTQLFLYPRKFTNIVQTYKAKNNNVNINFVMIDSLSRAHFYRSLPRTVRFFEDLYEEVNPAVFDFQFFQALKQRTYESLQGLFSGYVNVTEIPFGTYDVPRYPLPVSQLFGLFKKKGYRTLWLEDLCWNWEWGLIKDLKVINDTLYGQALWENFKKALKHASIDDIDVTLASCDILQSNGKKDPFHNLPAVCFNGRHHHEYVLDYLQLYQASIQNSGQPFLTLTITDVAHDETGLRVQTLDDPLAKYLKFAARLKNTITILFSDHGNTYGKFIQLSPEAHVETFNPFLFMIIPKDVQDILGDVQIRILRDNERRLGSMIDLHNMLLQLIGETSKVADKSFAKRYVTPGGFLTSLSSSRTCNDIPLLHPNLCICKNFEASVEPGQVHMVLADFGLGVLNNQILKQHRKGGGVGFGNCRPLRAAKLRKVRETRVSVELIRYKLDIVVQSVQNESDNRDLFFLTLEAGSKTAALRLISYERMSMYSVYSTCQDDSVELKLCICNIRNRNQNADFLKFLFFGNLIPEFNFFMKNTNFNSNAQMIDFLISPLLGIKPRIDIAYPSHTPCLFTVIHKYKSGIVLLAANFCSTFYELDVVMESDNLNLSCPEHSKFLLHSSDVKLLFAGTVANPKVAWQWSHDIKIKSRIEG</sequence>
<comment type="caution">
    <text evidence="2">The sequence shown here is derived from an EMBL/GenBank/DDBJ whole genome shotgun (WGS) entry which is preliminary data.</text>
</comment>
<keyword evidence="1" id="KW-1133">Transmembrane helix</keyword>
<keyword evidence="1" id="KW-0472">Membrane</keyword>
<evidence type="ECO:0000256" key="1">
    <source>
        <dbReference type="SAM" id="Phobius"/>
    </source>
</evidence>
<dbReference type="EMBL" id="JARKIK010000009">
    <property type="protein sequence ID" value="KAK8749495.1"/>
    <property type="molecule type" value="Genomic_DNA"/>
</dbReference>
<dbReference type="GO" id="GO:0005615">
    <property type="term" value="C:extracellular space"/>
    <property type="evidence" value="ECO:0007669"/>
    <property type="project" value="TreeGrafter"/>
</dbReference>
<evidence type="ECO:0000313" key="2">
    <source>
        <dbReference type="EMBL" id="KAK8749495.1"/>
    </source>
</evidence>
<gene>
    <name evidence="2" type="ORF">OTU49_015395</name>
</gene>
<accession>A0AAW0Y299</accession>
<proteinExistence type="predicted"/>